<accession>B8BQE6</accession>
<dbReference type="Proteomes" id="UP000001449">
    <property type="component" value="Chromosome 1"/>
</dbReference>
<feature type="compositionally biased region" description="Polar residues" evidence="2">
    <location>
        <begin position="106"/>
        <end position="115"/>
    </location>
</feature>
<sequence>MRKLRLDLIASLSYFSIYCAPVPSSSWQPSRLTSLQPTKGAPRPRTSSEAAFISGSHGNGCSGCRRINSCCCSIWGFSRRKRTYSSRALSPHSKTSDVDGEDIDSDGNTSSGGQPTTKATTRRKRPLAPETSSSTFSTAVCIVPPDDAWDTIQRARHLARDTTFYKWPPAIRLFHPFAPKKEVPSLVGKLAEWIEEEGRKFETSMELGEFERTSDDGSDRAGLPPSLLEPFEVTLDSILILPHLEVLDARIEALEERMPQTTLGETLEEKEYRKKKERGLMLIEEEIKKGQERKKEREKKRMKERVRKLKKELKELELMGDEEGVEEIKGEMRTIKETLERGELLNTDTDTGDDCSASDDNEDPNNNRYNGPCVIYLSPNEESRIGLESLRETLRSELFPMYDGFSPSSSVSPYPEHLPRKTNTQGSGGANPSASYRPLLPIARFPTVSSAVKIAKVLQKVWEPLTFNVTDIQFVSRNDDDLVFPDASTSTPRGTGFGISGKKDTDWDIPEVRHRSKHGTLSKDAAQRMAVTSGGEVEDISKRGIYGCDAMVMLWGEEPEEELMDEGASLSMLMGEDDDEEIEAEDGDNTSDTIFASKADGKINYDELFATAEREYQRMQSHEELSSASYIGSVPIFEGGDMDIEEWLDGEDDEEEDEGATVVIGRAQFFMGAMREFIGMPASSAMDSKDRIMGGGISAVARRKGSVHRLSESWGEGDYGHKDSDKIPR</sequence>
<gene>
    <name evidence="3" type="ORF">THAPSDRAFT_20739</name>
</gene>
<feature type="region of interest" description="Disordered" evidence="2">
    <location>
        <begin position="339"/>
        <end position="369"/>
    </location>
</feature>
<feature type="compositionally biased region" description="Basic and acidic residues" evidence="2">
    <location>
        <begin position="718"/>
        <end position="729"/>
    </location>
</feature>
<keyword evidence="4" id="KW-1185">Reference proteome</keyword>
<dbReference type="EMBL" id="CM000638">
    <property type="protein sequence ID" value="EED95770.1"/>
    <property type="molecule type" value="Genomic_DNA"/>
</dbReference>
<evidence type="ECO:0000313" key="3">
    <source>
        <dbReference type="EMBL" id="EED95770.1"/>
    </source>
</evidence>
<feature type="region of interest" description="Disordered" evidence="2">
    <location>
        <begin position="25"/>
        <end position="51"/>
    </location>
</feature>
<dbReference type="HOGENOM" id="CLU_443779_0_0_1"/>
<feature type="region of interest" description="Disordered" evidence="2">
    <location>
        <begin position="406"/>
        <end position="433"/>
    </location>
</feature>
<organism evidence="3 4">
    <name type="scientific">Thalassiosira pseudonana</name>
    <name type="common">Marine diatom</name>
    <name type="synonym">Cyclotella nana</name>
    <dbReference type="NCBI Taxonomy" id="35128"/>
    <lineage>
        <taxon>Eukaryota</taxon>
        <taxon>Sar</taxon>
        <taxon>Stramenopiles</taxon>
        <taxon>Ochrophyta</taxon>
        <taxon>Bacillariophyta</taxon>
        <taxon>Coscinodiscophyceae</taxon>
        <taxon>Thalassiosirophycidae</taxon>
        <taxon>Thalassiosirales</taxon>
        <taxon>Thalassiosiraceae</taxon>
        <taxon>Thalassiosira</taxon>
    </lineage>
</organism>
<reference evidence="3 4" key="2">
    <citation type="journal article" date="2008" name="Nature">
        <title>The Phaeodactylum genome reveals the evolutionary history of diatom genomes.</title>
        <authorList>
            <person name="Bowler C."/>
            <person name="Allen A.E."/>
            <person name="Badger J.H."/>
            <person name="Grimwood J."/>
            <person name="Jabbari K."/>
            <person name="Kuo A."/>
            <person name="Maheswari U."/>
            <person name="Martens C."/>
            <person name="Maumus F."/>
            <person name="Otillar R.P."/>
            <person name="Rayko E."/>
            <person name="Salamov A."/>
            <person name="Vandepoele K."/>
            <person name="Beszteri B."/>
            <person name="Gruber A."/>
            <person name="Heijde M."/>
            <person name="Katinka M."/>
            <person name="Mock T."/>
            <person name="Valentin K."/>
            <person name="Verret F."/>
            <person name="Berges J.A."/>
            <person name="Brownlee C."/>
            <person name="Cadoret J.P."/>
            <person name="Chiovitti A."/>
            <person name="Choi C.J."/>
            <person name="Coesel S."/>
            <person name="De Martino A."/>
            <person name="Detter J.C."/>
            <person name="Durkin C."/>
            <person name="Falciatore A."/>
            <person name="Fournet J."/>
            <person name="Haruta M."/>
            <person name="Huysman M.J."/>
            <person name="Jenkins B.D."/>
            <person name="Jiroutova K."/>
            <person name="Jorgensen R.E."/>
            <person name="Joubert Y."/>
            <person name="Kaplan A."/>
            <person name="Kroger N."/>
            <person name="Kroth P.G."/>
            <person name="La Roche J."/>
            <person name="Lindquist E."/>
            <person name="Lommer M."/>
            <person name="Martin-Jezequel V."/>
            <person name="Lopez P.J."/>
            <person name="Lucas S."/>
            <person name="Mangogna M."/>
            <person name="McGinnis K."/>
            <person name="Medlin L.K."/>
            <person name="Montsant A."/>
            <person name="Oudot-Le Secq M.P."/>
            <person name="Napoli C."/>
            <person name="Obornik M."/>
            <person name="Parker M.S."/>
            <person name="Petit J.L."/>
            <person name="Porcel B.M."/>
            <person name="Poulsen N."/>
            <person name="Robison M."/>
            <person name="Rychlewski L."/>
            <person name="Rynearson T.A."/>
            <person name="Schmutz J."/>
            <person name="Shapiro H."/>
            <person name="Siaut M."/>
            <person name="Stanley M."/>
            <person name="Sussman M.R."/>
            <person name="Taylor A.R."/>
            <person name="Vardi A."/>
            <person name="von Dassow P."/>
            <person name="Vyverman W."/>
            <person name="Willis A."/>
            <person name="Wyrwicz L.S."/>
            <person name="Rokhsar D.S."/>
            <person name="Weissenbach J."/>
            <person name="Armbrust E.V."/>
            <person name="Green B.R."/>
            <person name="Van de Peer Y."/>
            <person name="Grigoriev I.V."/>
        </authorList>
    </citation>
    <scope>NUCLEOTIDE SEQUENCE [LARGE SCALE GENOMIC DNA]</scope>
    <source>
        <strain evidence="3 4">CCMP1335</strain>
    </source>
</reference>
<evidence type="ECO:0000313" key="4">
    <source>
        <dbReference type="Proteomes" id="UP000001449"/>
    </source>
</evidence>
<reference evidence="3 4" key="1">
    <citation type="journal article" date="2004" name="Science">
        <title>The genome of the diatom Thalassiosira pseudonana: ecology, evolution, and metabolism.</title>
        <authorList>
            <person name="Armbrust E.V."/>
            <person name="Berges J.A."/>
            <person name="Bowler C."/>
            <person name="Green B.R."/>
            <person name="Martinez D."/>
            <person name="Putnam N.H."/>
            <person name="Zhou S."/>
            <person name="Allen A.E."/>
            <person name="Apt K.E."/>
            <person name="Bechner M."/>
            <person name="Brzezinski M.A."/>
            <person name="Chaal B.K."/>
            <person name="Chiovitti A."/>
            <person name="Davis A.K."/>
            <person name="Demarest M.S."/>
            <person name="Detter J.C."/>
            <person name="Glavina T."/>
            <person name="Goodstein D."/>
            <person name="Hadi M.Z."/>
            <person name="Hellsten U."/>
            <person name="Hildebrand M."/>
            <person name="Jenkins B.D."/>
            <person name="Jurka J."/>
            <person name="Kapitonov V.V."/>
            <person name="Kroger N."/>
            <person name="Lau W.W."/>
            <person name="Lane T.W."/>
            <person name="Larimer F.W."/>
            <person name="Lippmeier J.C."/>
            <person name="Lucas S."/>
            <person name="Medina M."/>
            <person name="Montsant A."/>
            <person name="Obornik M."/>
            <person name="Parker M.S."/>
            <person name="Palenik B."/>
            <person name="Pazour G.J."/>
            <person name="Richardson P.M."/>
            <person name="Rynearson T.A."/>
            <person name="Saito M.A."/>
            <person name="Schwartz D.C."/>
            <person name="Thamatrakoln K."/>
            <person name="Valentin K."/>
            <person name="Vardi A."/>
            <person name="Wilkerson F.P."/>
            <person name="Rokhsar D.S."/>
        </authorList>
    </citation>
    <scope>NUCLEOTIDE SEQUENCE [LARGE SCALE GENOMIC DNA]</scope>
    <source>
        <strain evidence="3 4">CCMP1335</strain>
    </source>
</reference>
<name>B8BQE6_THAPS</name>
<dbReference type="OMA" id="CIVPPDD"/>
<feature type="region of interest" description="Disordered" evidence="2">
    <location>
        <begin position="485"/>
        <end position="506"/>
    </location>
</feature>
<feature type="region of interest" description="Disordered" evidence="2">
    <location>
        <begin position="707"/>
        <end position="729"/>
    </location>
</feature>
<dbReference type="GeneID" id="7445044"/>
<proteinExistence type="predicted"/>
<keyword evidence="1" id="KW-0175">Coiled coil</keyword>
<dbReference type="PANTHER" id="PTHR37474:SF1">
    <property type="entry name" value="2'-5' RNA LIGASE FAMILY PROTEIN"/>
    <property type="match status" value="1"/>
</dbReference>
<feature type="compositionally biased region" description="Acidic residues" evidence="2">
    <location>
        <begin position="350"/>
        <end position="363"/>
    </location>
</feature>
<dbReference type="PaxDb" id="35128-Thaps20739"/>
<evidence type="ECO:0000256" key="2">
    <source>
        <dbReference type="SAM" id="MobiDB-lite"/>
    </source>
</evidence>
<feature type="region of interest" description="Disordered" evidence="2">
    <location>
        <begin position="86"/>
        <end position="132"/>
    </location>
</feature>
<feature type="compositionally biased region" description="Polar residues" evidence="2">
    <location>
        <begin position="421"/>
        <end position="433"/>
    </location>
</feature>
<dbReference type="KEGG" id="tps:THAPSDRAFT_20739"/>
<dbReference type="InParanoid" id="B8BQE6"/>
<feature type="compositionally biased region" description="Polar residues" evidence="2">
    <location>
        <begin position="25"/>
        <end position="37"/>
    </location>
</feature>
<dbReference type="PANTHER" id="PTHR37474">
    <property type="entry name" value="RNA LIGASE/CYCLIC NUCLEOTIDE PHOSPHODIESTERASE"/>
    <property type="match status" value="1"/>
</dbReference>
<feature type="coiled-coil region" evidence="1">
    <location>
        <begin position="280"/>
        <end position="319"/>
    </location>
</feature>
<protein>
    <submittedName>
        <fullName evidence="3">Uncharacterized protein</fullName>
    </submittedName>
</protein>
<dbReference type="RefSeq" id="XP_002286129.1">
    <property type="nucleotide sequence ID" value="XM_002286093.1"/>
</dbReference>
<dbReference type="AlphaFoldDB" id="B8BQE6"/>
<dbReference type="eggNOG" id="ENOG502SNHX">
    <property type="taxonomic scope" value="Eukaryota"/>
</dbReference>
<evidence type="ECO:0000256" key="1">
    <source>
        <dbReference type="SAM" id="Coils"/>
    </source>
</evidence>